<accession>A0A6C0BI01</accession>
<evidence type="ECO:0000313" key="1">
    <source>
        <dbReference type="EMBL" id="QHS91361.1"/>
    </source>
</evidence>
<reference evidence="1" key="1">
    <citation type="journal article" date="2020" name="Nature">
        <title>Giant virus diversity and host interactions through global metagenomics.</title>
        <authorList>
            <person name="Schulz F."/>
            <person name="Roux S."/>
            <person name="Paez-Espino D."/>
            <person name="Jungbluth S."/>
            <person name="Walsh D.A."/>
            <person name="Denef V.J."/>
            <person name="McMahon K.D."/>
            <person name="Konstantinidis K.T."/>
            <person name="Eloe-Fadrosh E.A."/>
            <person name="Kyrpides N.C."/>
            <person name="Woyke T."/>
        </authorList>
    </citation>
    <scope>NUCLEOTIDE SEQUENCE</scope>
    <source>
        <strain evidence="1">GVMAG-M-3300013004-44</strain>
    </source>
</reference>
<name>A0A6C0BI01_9ZZZZ</name>
<dbReference type="EMBL" id="MN739159">
    <property type="protein sequence ID" value="QHS91361.1"/>
    <property type="molecule type" value="Genomic_DNA"/>
</dbReference>
<dbReference type="AlphaFoldDB" id="A0A6C0BI01"/>
<protein>
    <submittedName>
        <fullName evidence="1">Uncharacterized protein</fullName>
    </submittedName>
</protein>
<organism evidence="1">
    <name type="scientific">viral metagenome</name>
    <dbReference type="NCBI Taxonomy" id="1070528"/>
    <lineage>
        <taxon>unclassified sequences</taxon>
        <taxon>metagenomes</taxon>
        <taxon>organismal metagenomes</taxon>
    </lineage>
</organism>
<proteinExistence type="predicted"/>
<sequence length="92" mass="10810">MNTEREERCYYIKLDNILSEDPTLNRYYLIKATSGPDLFQKAIALYGFKKSEKLQIWSSIPQWLQPSLRIDTLDIIPEGHEFLWLRAQSSSS</sequence>